<accession>A0A1X0QQ03</accession>
<dbReference type="Proteomes" id="UP000242414">
    <property type="component" value="Unassembled WGS sequence"/>
</dbReference>
<evidence type="ECO:0000313" key="1">
    <source>
        <dbReference type="EMBL" id="ORE01833.1"/>
    </source>
</evidence>
<dbReference type="EMBL" id="KV922094">
    <property type="protein sequence ID" value="ORE01833.1"/>
    <property type="molecule type" value="Genomic_DNA"/>
</dbReference>
<dbReference type="AlphaFoldDB" id="A0A1X0QQ03"/>
<dbReference type="VEuPathDB" id="FungiDB:BCV72DRAFT_235694"/>
<organism evidence="1">
    <name type="scientific">Rhizopus microsporus var. microsporus</name>
    <dbReference type="NCBI Taxonomy" id="86635"/>
    <lineage>
        <taxon>Eukaryota</taxon>
        <taxon>Fungi</taxon>
        <taxon>Fungi incertae sedis</taxon>
        <taxon>Mucoromycota</taxon>
        <taxon>Mucoromycotina</taxon>
        <taxon>Mucoromycetes</taxon>
        <taxon>Mucorales</taxon>
        <taxon>Mucorineae</taxon>
        <taxon>Rhizopodaceae</taxon>
        <taxon>Rhizopus</taxon>
    </lineage>
</organism>
<name>A0A1X0QQ03_RHIZD</name>
<dbReference type="OrthoDB" id="2288006at2759"/>
<sequence>MLLKSIMKTSNPEKIAAYTISWHFVKLHMEKKFSAFENESDLSEDDFVVKIWKPILEALFSETCVVLRWDGALSQVAQEGEMARRRMDLRFRCSSGNSNDVSDAGFGKKACVTKLYYDKKKLMTNEKAQL</sequence>
<feature type="non-terminal residue" evidence="1">
    <location>
        <position position="130"/>
    </location>
</feature>
<gene>
    <name evidence="1" type="ORF">BCV72DRAFT_235694</name>
</gene>
<proteinExistence type="predicted"/>
<protein>
    <submittedName>
        <fullName evidence="1">Uncharacterized protein</fullName>
    </submittedName>
</protein>
<reference evidence="1" key="1">
    <citation type="journal article" date="2016" name="Proc. Natl. Acad. Sci. U.S.A.">
        <title>Lipid metabolic changes in an early divergent fungus govern the establishment of a mutualistic symbiosis with endobacteria.</title>
        <authorList>
            <person name="Lastovetsky O.A."/>
            <person name="Gaspar M.L."/>
            <person name="Mondo S.J."/>
            <person name="LaButti K.M."/>
            <person name="Sandor L."/>
            <person name="Grigoriev I.V."/>
            <person name="Henry S.A."/>
            <person name="Pawlowska T.E."/>
        </authorList>
    </citation>
    <scope>NUCLEOTIDE SEQUENCE [LARGE SCALE GENOMIC DNA]</scope>
    <source>
        <strain evidence="1">ATCC 52814</strain>
    </source>
</reference>